<gene>
    <name evidence="2" type="ORF">GSPATT00026725001</name>
</gene>
<keyword evidence="3" id="KW-1185">Reference proteome</keyword>
<protein>
    <submittedName>
        <fullName evidence="2">Uncharacterized protein</fullName>
    </submittedName>
</protein>
<reference evidence="2 3" key="1">
    <citation type="journal article" date="2006" name="Nature">
        <title>Global trends of whole-genome duplications revealed by the ciliate Paramecium tetraurelia.</title>
        <authorList>
            <consortium name="Genoscope"/>
            <person name="Aury J.-M."/>
            <person name="Jaillon O."/>
            <person name="Duret L."/>
            <person name="Noel B."/>
            <person name="Jubin C."/>
            <person name="Porcel B.M."/>
            <person name="Segurens B."/>
            <person name="Daubin V."/>
            <person name="Anthouard V."/>
            <person name="Aiach N."/>
            <person name="Arnaiz O."/>
            <person name="Billaut A."/>
            <person name="Beisson J."/>
            <person name="Blanc I."/>
            <person name="Bouhouche K."/>
            <person name="Camara F."/>
            <person name="Duharcourt S."/>
            <person name="Guigo R."/>
            <person name="Gogendeau D."/>
            <person name="Katinka M."/>
            <person name="Keller A.-M."/>
            <person name="Kissmehl R."/>
            <person name="Klotz C."/>
            <person name="Koll F."/>
            <person name="Le Moue A."/>
            <person name="Lepere C."/>
            <person name="Malinsky S."/>
            <person name="Nowacki M."/>
            <person name="Nowak J.K."/>
            <person name="Plattner H."/>
            <person name="Poulain J."/>
            <person name="Ruiz F."/>
            <person name="Serrano V."/>
            <person name="Zagulski M."/>
            <person name="Dessen P."/>
            <person name="Betermier M."/>
            <person name="Weissenbach J."/>
            <person name="Scarpelli C."/>
            <person name="Schachter V."/>
            <person name="Sperling L."/>
            <person name="Meyer E."/>
            <person name="Cohen J."/>
            <person name="Wincker P."/>
        </authorList>
    </citation>
    <scope>NUCLEOTIDE SEQUENCE [LARGE SCALE GENOMIC DNA]</scope>
    <source>
        <strain evidence="2 3">Stock d4-2</strain>
    </source>
</reference>
<proteinExistence type="predicted"/>
<dbReference type="RefSeq" id="XP_001461774.1">
    <property type="nucleotide sequence ID" value="XM_001461737.1"/>
</dbReference>
<evidence type="ECO:0000256" key="1">
    <source>
        <dbReference type="SAM" id="MobiDB-lite"/>
    </source>
</evidence>
<dbReference type="InParanoid" id="A0EGG0"/>
<name>A0EGG0_PARTE</name>
<feature type="region of interest" description="Disordered" evidence="1">
    <location>
        <begin position="63"/>
        <end position="82"/>
    </location>
</feature>
<dbReference type="HOGENOM" id="CLU_1762354_0_0_1"/>
<dbReference type="AlphaFoldDB" id="A0EGG0"/>
<dbReference type="Proteomes" id="UP000000600">
    <property type="component" value="Unassembled WGS sequence"/>
</dbReference>
<dbReference type="GeneID" id="5047559"/>
<accession>A0EGG0</accession>
<dbReference type="EMBL" id="CT868677">
    <property type="protein sequence ID" value="CAK94401.1"/>
    <property type="molecule type" value="Genomic_DNA"/>
</dbReference>
<dbReference type="KEGG" id="ptm:GSPATT00026725001"/>
<organism evidence="2 3">
    <name type="scientific">Paramecium tetraurelia</name>
    <dbReference type="NCBI Taxonomy" id="5888"/>
    <lineage>
        <taxon>Eukaryota</taxon>
        <taxon>Sar</taxon>
        <taxon>Alveolata</taxon>
        <taxon>Ciliophora</taxon>
        <taxon>Intramacronucleata</taxon>
        <taxon>Oligohymenophorea</taxon>
        <taxon>Peniculida</taxon>
        <taxon>Parameciidae</taxon>
        <taxon>Paramecium</taxon>
    </lineage>
</organism>
<evidence type="ECO:0000313" key="2">
    <source>
        <dbReference type="EMBL" id="CAK94401.1"/>
    </source>
</evidence>
<sequence>MCIESERSMSQSDYLNSIDYIFDLLPQVDLQSEKAFEQEKQSQKNITIDNVVKIQKIQELENYETQESNSHEQKCRNRRKGTQGWYRSSKFITSMKDKFRPVQNAQRKENIIKLSYTQQVKNFKSSQLFITIIRVNMSNKPYLENKQS</sequence>
<evidence type="ECO:0000313" key="3">
    <source>
        <dbReference type="Proteomes" id="UP000000600"/>
    </source>
</evidence>